<name>A0ACC0NAH5_RHOML</name>
<dbReference type="EMBL" id="CM046393">
    <property type="protein sequence ID" value="KAI8549891.1"/>
    <property type="molecule type" value="Genomic_DNA"/>
</dbReference>
<reference evidence="1" key="1">
    <citation type="submission" date="2022-02" db="EMBL/GenBank/DDBJ databases">
        <title>Plant Genome Project.</title>
        <authorList>
            <person name="Zhang R.-G."/>
        </authorList>
    </citation>
    <scope>NUCLEOTIDE SEQUENCE</scope>
    <source>
        <strain evidence="1">AT1</strain>
    </source>
</reference>
<accession>A0ACC0NAH5</accession>
<evidence type="ECO:0000313" key="2">
    <source>
        <dbReference type="Proteomes" id="UP001062846"/>
    </source>
</evidence>
<proteinExistence type="predicted"/>
<keyword evidence="2" id="KW-1185">Reference proteome</keyword>
<organism evidence="1 2">
    <name type="scientific">Rhododendron molle</name>
    <name type="common">Chinese azalea</name>
    <name type="synonym">Azalea mollis</name>
    <dbReference type="NCBI Taxonomy" id="49168"/>
    <lineage>
        <taxon>Eukaryota</taxon>
        <taxon>Viridiplantae</taxon>
        <taxon>Streptophyta</taxon>
        <taxon>Embryophyta</taxon>
        <taxon>Tracheophyta</taxon>
        <taxon>Spermatophyta</taxon>
        <taxon>Magnoliopsida</taxon>
        <taxon>eudicotyledons</taxon>
        <taxon>Gunneridae</taxon>
        <taxon>Pentapetalae</taxon>
        <taxon>asterids</taxon>
        <taxon>Ericales</taxon>
        <taxon>Ericaceae</taxon>
        <taxon>Ericoideae</taxon>
        <taxon>Rhodoreae</taxon>
        <taxon>Rhododendron</taxon>
    </lineage>
</organism>
<gene>
    <name evidence="1" type="ORF">RHMOL_Rhmol06G0060400</name>
</gene>
<protein>
    <submittedName>
        <fullName evidence="1">Uncharacterized protein</fullName>
    </submittedName>
</protein>
<dbReference type="Proteomes" id="UP001062846">
    <property type="component" value="Chromosome 6"/>
</dbReference>
<evidence type="ECO:0000313" key="1">
    <source>
        <dbReference type="EMBL" id="KAI8549891.1"/>
    </source>
</evidence>
<comment type="caution">
    <text evidence="1">The sequence shown here is derived from an EMBL/GenBank/DDBJ whole genome shotgun (WGS) entry which is preliminary data.</text>
</comment>
<sequence length="76" mass="8327">MILWIGPLRCWPGGLCLSRSTGDMDVGRFIVSVPCVKQVKLSTAGGRIIVSSDGIWDALKRTLAGSTVYFFYRLSC</sequence>